<evidence type="ECO:0000313" key="1">
    <source>
        <dbReference type="EMBL" id="MBB5337192.1"/>
    </source>
</evidence>
<dbReference type="EMBL" id="JACHFH010000037">
    <property type="protein sequence ID" value="MBB5337192.1"/>
    <property type="molecule type" value="Genomic_DNA"/>
</dbReference>
<comment type="caution">
    <text evidence="1">The sequence shown here is derived from an EMBL/GenBank/DDBJ whole genome shotgun (WGS) entry which is preliminary data.</text>
</comment>
<sequence>MCKMEKARIAYNGPSLEYGQIDVRKLAPALLDFTDLIENANLAIGGEYQI</sequence>
<name>A0A840USS7_9FIRM</name>
<proteinExistence type="predicted"/>
<dbReference type="Proteomes" id="UP000559117">
    <property type="component" value="Unassembled WGS sequence"/>
</dbReference>
<reference evidence="1 2" key="1">
    <citation type="submission" date="2020-08" db="EMBL/GenBank/DDBJ databases">
        <title>Genomic Encyclopedia of Type Strains, Phase IV (KMG-IV): sequencing the most valuable type-strain genomes for metagenomic binning, comparative biology and taxonomic classification.</title>
        <authorList>
            <person name="Goeker M."/>
        </authorList>
    </citation>
    <scope>NUCLEOTIDE SEQUENCE [LARGE SCALE GENOMIC DNA]</scope>
    <source>
        <strain evidence="1 2">DSM 24661</strain>
    </source>
</reference>
<protein>
    <submittedName>
        <fullName evidence="1">Uncharacterized protein</fullName>
    </submittedName>
</protein>
<dbReference type="RefSeq" id="WP_183862815.1">
    <property type="nucleotide sequence ID" value="NZ_JACHFH010000037.1"/>
</dbReference>
<keyword evidence="2" id="KW-1185">Reference proteome</keyword>
<organism evidence="1 2">
    <name type="scientific">Pectinatus brassicae</name>
    <dbReference type="NCBI Taxonomy" id="862415"/>
    <lineage>
        <taxon>Bacteria</taxon>
        <taxon>Bacillati</taxon>
        <taxon>Bacillota</taxon>
        <taxon>Negativicutes</taxon>
        <taxon>Selenomonadales</taxon>
        <taxon>Selenomonadaceae</taxon>
        <taxon>Pectinatus</taxon>
    </lineage>
</organism>
<dbReference type="AlphaFoldDB" id="A0A840USS7"/>
<gene>
    <name evidence="1" type="ORF">HNR32_002349</name>
</gene>
<evidence type="ECO:0000313" key="2">
    <source>
        <dbReference type="Proteomes" id="UP000559117"/>
    </source>
</evidence>
<accession>A0A840USS7</accession>